<keyword evidence="2" id="KW-1185">Reference proteome</keyword>
<dbReference type="Proteomes" id="UP000271624">
    <property type="component" value="Unassembled WGS sequence"/>
</dbReference>
<gene>
    <name evidence="1" type="ORF">DSM106972_016700</name>
</gene>
<organism evidence="1 2">
    <name type="scientific">Dulcicalothrix desertica PCC 7102</name>
    <dbReference type="NCBI Taxonomy" id="232991"/>
    <lineage>
        <taxon>Bacteria</taxon>
        <taxon>Bacillati</taxon>
        <taxon>Cyanobacteriota</taxon>
        <taxon>Cyanophyceae</taxon>
        <taxon>Nostocales</taxon>
        <taxon>Calotrichaceae</taxon>
        <taxon>Dulcicalothrix</taxon>
    </lineage>
</organism>
<name>A0A3S1ATB5_9CYAN</name>
<protein>
    <submittedName>
        <fullName evidence="1">Uncharacterized protein</fullName>
    </submittedName>
</protein>
<dbReference type="EMBL" id="RSCL01000003">
    <property type="protein sequence ID" value="RUT08502.1"/>
    <property type="molecule type" value="Genomic_DNA"/>
</dbReference>
<evidence type="ECO:0000313" key="2">
    <source>
        <dbReference type="Proteomes" id="UP000271624"/>
    </source>
</evidence>
<reference evidence="1" key="2">
    <citation type="journal article" date="2019" name="Genome Biol. Evol.">
        <title>Day and night: Metabolic profiles and evolutionary relationships of six axenic non-marine cyanobacteria.</title>
        <authorList>
            <person name="Will S.E."/>
            <person name="Henke P."/>
            <person name="Boedeker C."/>
            <person name="Huang S."/>
            <person name="Brinkmann H."/>
            <person name="Rohde M."/>
            <person name="Jarek M."/>
            <person name="Friedl T."/>
            <person name="Seufert S."/>
            <person name="Schumacher M."/>
            <person name="Overmann J."/>
            <person name="Neumann-Schaal M."/>
            <person name="Petersen J."/>
        </authorList>
    </citation>
    <scope>NUCLEOTIDE SEQUENCE [LARGE SCALE GENOMIC DNA]</scope>
    <source>
        <strain evidence="1">PCC 7102</strain>
    </source>
</reference>
<proteinExistence type="predicted"/>
<accession>A0A3S1ATB5</accession>
<evidence type="ECO:0000313" key="1">
    <source>
        <dbReference type="EMBL" id="RUT08502.1"/>
    </source>
</evidence>
<dbReference type="AlphaFoldDB" id="A0A3S1ATB5"/>
<sequence length="84" mass="10038">MSITKIADKLRSFDLITEQTYQKVKQLIELSDMTRSTLMYEVKKDAAKRYPKFFNEKERQLTTNTIDRIISFLEKINLLKHLQP</sequence>
<reference evidence="1" key="1">
    <citation type="submission" date="2018-12" db="EMBL/GenBank/DDBJ databases">
        <authorList>
            <person name="Will S."/>
            <person name="Neumann-Schaal M."/>
            <person name="Henke P."/>
        </authorList>
    </citation>
    <scope>NUCLEOTIDE SEQUENCE</scope>
    <source>
        <strain evidence="1">PCC 7102</strain>
    </source>
</reference>
<comment type="caution">
    <text evidence="1">The sequence shown here is derived from an EMBL/GenBank/DDBJ whole genome shotgun (WGS) entry which is preliminary data.</text>
</comment>
<dbReference type="RefSeq" id="WP_127080296.1">
    <property type="nucleotide sequence ID" value="NZ_RSCL01000003.1"/>
</dbReference>